<dbReference type="PROSITE" id="PS51682">
    <property type="entry name" value="SAM_OMT_I"/>
    <property type="match status" value="1"/>
</dbReference>
<reference evidence="4" key="1">
    <citation type="journal article" date="2014" name="Front. Microbiol.">
        <title>High frequency of phylogenetically diverse reductive dehalogenase-homologous genes in deep subseafloor sedimentary metagenomes.</title>
        <authorList>
            <person name="Kawai M."/>
            <person name="Futagami T."/>
            <person name="Toyoda A."/>
            <person name="Takaki Y."/>
            <person name="Nishi S."/>
            <person name="Hori S."/>
            <person name="Arai W."/>
            <person name="Tsubouchi T."/>
            <person name="Morono Y."/>
            <person name="Uchiyama I."/>
            <person name="Ito T."/>
            <person name="Fujiyama A."/>
            <person name="Inagaki F."/>
            <person name="Takami H."/>
        </authorList>
    </citation>
    <scope>NUCLEOTIDE SEQUENCE</scope>
    <source>
        <strain evidence="4">Expedition CK06-06</strain>
    </source>
</reference>
<dbReference type="EMBL" id="BARS01011138">
    <property type="protein sequence ID" value="GAF99336.1"/>
    <property type="molecule type" value="Genomic_DNA"/>
</dbReference>
<name>X0UJ63_9ZZZZ</name>
<evidence type="ECO:0000313" key="4">
    <source>
        <dbReference type="EMBL" id="GAF99336.1"/>
    </source>
</evidence>
<dbReference type="InterPro" id="IPR029063">
    <property type="entry name" value="SAM-dependent_MTases_sf"/>
</dbReference>
<proteinExistence type="predicted"/>
<dbReference type="InterPro" id="IPR002935">
    <property type="entry name" value="SAM_O-MeTrfase"/>
</dbReference>
<dbReference type="PANTHER" id="PTHR43167">
    <property type="entry name" value="PUTATIVE (AFU_ORTHOLOGUE AFUA_6G01830)-RELATED"/>
    <property type="match status" value="1"/>
</dbReference>
<keyword evidence="2" id="KW-0808">Transferase</keyword>
<evidence type="ECO:0000256" key="1">
    <source>
        <dbReference type="ARBA" id="ARBA00022603"/>
    </source>
</evidence>
<evidence type="ECO:0000256" key="2">
    <source>
        <dbReference type="ARBA" id="ARBA00022679"/>
    </source>
</evidence>
<dbReference type="SUPFAM" id="SSF53335">
    <property type="entry name" value="S-adenosyl-L-methionine-dependent methyltransferases"/>
    <property type="match status" value="1"/>
</dbReference>
<accession>X0UJ63</accession>
<organism evidence="4">
    <name type="scientific">marine sediment metagenome</name>
    <dbReference type="NCBI Taxonomy" id="412755"/>
    <lineage>
        <taxon>unclassified sequences</taxon>
        <taxon>metagenomes</taxon>
        <taxon>ecological metagenomes</taxon>
    </lineage>
</organism>
<comment type="caution">
    <text evidence="4">The sequence shown here is derived from an EMBL/GenBank/DDBJ whole genome shotgun (WGS) entry which is preliminary data.</text>
</comment>
<sequence length="220" mass="23965">DPNVRAVLERLHSRAKADGLKAALKIGPTMVLERIFGKKSSPKVEYHKLEDIAIPIAREQGVFSYLVARSISASRIVEFGTSFGVSTIYLAAAVRDNGGGIVIGSEFVETKAAKAQANLEEAGLSAYVEIRPGDAMQTLRNPGGNVDMVLMDGAKELYTPIIKMLKPHIRQGAIVLADNVSTFFMKKALASYVEFMQDPINGFQSVTLPFPDGFEYSLRL</sequence>
<keyword evidence="3" id="KW-0949">S-adenosyl-L-methionine</keyword>
<evidence type="ECO:0000256" key="3">
    <source>
        <dbReference type="ARBA" id="ARBA00022691"/>
    </source>
</evidence>
<dbReference type="CDD" id="cd02440">
    <property type="entry name" value="AdoMet_MTases"/>
    <property type="match status" value="1"/>
</dbReference>
<evidence type="ECO:0008006" key="5">
    <source>
        <dbReference type="Google" id="ProtNLM"/>
    </source>
</evidence>
<dbReference type="GO" id="GO:0008171">
    <property type="term" value="F:O-methyltransferase activity"/>
    <property type="evidence" value="ECO:0007669"/>
    <property type="project" value="InterPro"/>
</dbReference>
<dbReference type="Gene3D" id="3.40.50.150">
    <property type="entry name" value="Vaccinia Virus protein VP39"/>
    <property type="match status" value="1"/>
</dbReference>
<protein>
    <recommendedName>
        <fullName evidence="5">O-methyltransferase domain-containing protein</fullName>
    </recommendedName>
</protein>
<dbReference type="PANTHER" id="PTHR43167:SF1">
    <property type="entry name" value="PUTATIVE (AFU_ORTHOLOGUE AFUA_6G01830)-RELATED"/>
    <property type="match status" value="1"/>
</dbReference>
<keyword evidence="1" id="KW-0489">Methyltransferase</keyword>
<gene>
    <name evidence="4" type="ORF">S01H1_20370</name>
</gene>
<dbReference type="Pfam" id="PF13578">
    <property type="entry name" value="Methyltransf_24"/>
    <property type="match status" value="1"/>
</dbReference>
<feature type="non-terminal residue" evidence="4">
    <location>
        <position position="1"/>
    </location>
</feature>
<dbReference type="GO" id="GO:0032259">
    <property type="term" value="P:methylation"/>
    <property type="evidence" value="ECO:0007669"/>
    <property type="project" value="UniProtKB-KW"/>
</dbReference>
<dbReference type="AlphaFoldDB" id="X0UJ63"/>